<evidence type="ECO:0000313" key="3">
    <source>
        <dbReference type="Proteomes" id="UP000189286"/>
    </source>
</evidence>
<dbReference type="Pfam" id="PF09346">
    <property type="entry name" value="SMI1_KNR4"/>
    <property type="match status" value="1"/>
</dbReference>
<comment type="caution">
    <text evidence="2">The sequence shown here is derived from an EMBL/GenBank/DDBJ whole genome shotgun (WGS) entry which is preliminary data.</text>
</comment>
<dbReference type="SMART" id="SM00860">
    <property type="entry name" value="SMI1_KNR4"/>
    <property type="match status" value="1"/>
</dbReference>
<dbReference type="InterPro" id="IPR018958">
    <property type="entry name" value="Knr4/Smi1-like_dom"/>
</dbReference>
<reference evidence="3" key="1">
    <citation type="submission" date="2016-11" db="EMBL/GenBank/DDBJ databases">
        <authorList>
            <person name="Panda P."/>
            <person name="Visnovsky S."/>
            <person name="Pitman A."/>
        </authorList>
    </citation>
    <scope>NUCLEOTIDE SEQUENCE [LARGE SCALE GENOMIC DNA]</scope>
    <source>
        <strain evidence="3">ICMP 9972</strain>
    </source>
</reference>
<proteinExistence type="predicted"/>
<organism evidence="2 3">
    <name type="scientific">Pectobacterium actinidiae</name>
    <dbReference type="NCBI Taxonomy" id="1507808"/>
    <lineage>
        <taxon>Bacteria</taxon>
        <taxon>Pseudomonadati</taxon>
        <taxon>Pseudomonadota</taxon>
        <taxon>Gammaproteobacteria</taxon>
        <taxon>Enterobacterales</taxon>
        <taxon>Pectobacteriaceae</taxon>
        <taxon>Pectobacterium</taxon>
    </lineage>
</organism>
<dbReference type="OrthoDB" id="980721at2"/>
<dbReference type="RefSeq" id="WP_052201270.1">
    <property type="nucleotide sequence ID" value="NZ_JRMH01000001.1"/>
</dbReference>
<dbReference type="AlphaFoldDB" id="A0A1V2R9D8"/>
<accession>A0A1V2R9D8</accession>
<sequence>MTRVRVIGTSVAAIQAAEHELGRKLPLSFSDWLLVNNGRALGALTIFPVFDARDPRKTWESIVRHFKEGWQAWLSNFSDTAQDFSTLLPFAECGTGDYYCFDYAVLAKTGEPIIVLWSHETGETTQQADNFGAFLTMSERIG</sequence>
<dbReference type="SUPFAM" id="SSF160631">
    <property type="entry name" value="SMI1/KNR4-like"/>
    <property type="match status" value="1"/>
</dbReference>
<evidence type="ECO:0000259" key="1">
    <source>
        <dbReference type="SMART" id="SM00860"/>
    </source>
</evidence>
<evidence type="ECO:0000313" key="2">
    <source>
        <dbReference type="EMBL" id="ONK08972.1"/>
    </source>
</evidence>
<gene>
    <name evidence="2" type="ORF">BSK71_01705</name>
</gene>
<dbReference type="InterPro" id="IPR037883">
    <property type="entry name" value="Knr4/Smi1-like_sf"/>
</dbReference>
<dbReference type="EMBL" id="MPUJ01000001">
    <property type="protein sequence ID" value="ONK08972.1"/>
    <property type="molecule type" value="Genomic_DNA"/>
</dbReference>
<feature type="domain" description="Knr4/Smi1-like" evidence="1">
    <location>
        <begin position="8"/>
        <end position="137"/>
    </location>
</feature>
<dbReference type="Proteomes" id="UP000189286">
    <property type="component" value="Unassembled WGS sequence"/>
</dbReference>
<dbReference type="Gene3D" id="3.40.1580.10">
    <property type="entry name" value="SMI1/KNR4-like"/>
    <property type="match status" value="1"/>
</dbReference>
<protein>
    <submittedName>
        <fullName evidence="2">SMI1/KNR4 family protein</fullName>
    </submittedName>
</protein>
<name>A0A1V2R9D8_9GAMM</name>